<dbReference type="Pfam" id="PF13188">
    <property type="entry name" value="PAS_8"/>
    <property type="match status" value="2"/>
</dbReference>
<evidence type="ECO:0008006" key="5">
    <source>
        <dbReference type="Google" id="ProtNLM"/>
    </source>
</evidence>
<dbReference type="Gene3D" id="3.30.450.20">
    <property type="entry name" value="PAS domain"/>
    <property type="match status" value="4"/>
</dbReference>
<keyword evidence="4" id="KW-1185">Reference proteome</keyword>
<dbReference type="SUPFAM" id="SSF55785">
    <property type="entry name" value="PYP-like sensor domain (PAS domain)"/>
    <property type="match status" value="3"/>
</dbReference>
<reference evidence="4" key="1">
    <citation type="submission" date="2018-01" db="EMBL/GenBank/DDBJ databases">
        <title>Rubneribacter badeniensis gen. nov., sp. nov., and Colonibacter rubneri, gen. nov., sp. nov., WGS of new members of the Eggerthellaceae.</title>
        <authorList>
            <person name="Danylec N."/>
            <person name="Stoll D.A."/>
            <person name="Doetsch A."/>
            <person name="Kulling S.E."/>
            <person name="Huch M."/>
        </authorList>
    </citation>
    <scope>NUCLEOTIDE SEQUENCE [LARGE SCALE GENOMIC DNA]</scope>
    <source>
        <strain evidence="4">ResAG-96</strain>
    </source>
</reference>
<dbReference type="InterPro" id="IPR029787">
    <property type="entry name" value="Nucleotide_cyclase"/>
</dbReference>
<proteinExistence type="predicted"/>
<comment type="caution">
    <text evidence="3">The sequence shown here is derived from an EMBL/GenBank/DDBJ whole genome shotgun (WGS) entry which is preliminary data.</text>
</comment>
<dbReference type="CDD" id="cd01948">
    <property type="entry name" value="EAL"/>
    <property type="match status" value="1"/>
</dbReference>
<evidence type="ECO:0000259" key="2">
    <source>
        <dbReference type="PROSITE" id="PS50887"/>
    </source>
</evidence>
<dbReference type="InterPro" id="IPR035965">
    <property type="entry name" value="PAS-like_dom_sf"/>
</dbReference>
<name>A0A2K2UC77_9ACTN</name>
<feature type="domain" description="GGDEF" evidence="2">
    <location>
        <begin position="987"/>
        <end position="1118"/>
    </location>
</feature>
<accession>A0A2K2UC77</accession>
<dbReference type="AlphaFoldDB" id="A0A2K2UC77"/>
<protein>
    <recommendedName>
        <fullName evidence="5">Diguanylate cyclase</fullName>
    </recommendedName>
</protein>
<dbReference type="CDD" id="cd00130">
    <property type="entry name" value="PAS"/>
    <property type="match status" value="1"/>
</dbReference>
<dbReference type="PROSITE" id="PS50887">
    <property type="entry name" value="GGDEF"/>
    <property type="match status" value="2"/>
</dbReference>
<evidence type="ECO:0000313" key="4">
    <source>
        <dbReference type="Proteomes" id="UP000236197"/>
    </source>
</evidence>
<sequence length="1118" mass="124250">MSAFERDPLTGLATRQGFNQAARELIDAYPSERFVVLYGDIDRFKVFNDRYGTEEGDRLLRSIGSSIRQALPAKSVASHLRGDHFVCCLPEHAGNPEHVLGMLDSWLSAYPLDFAFFVRIGMYRVDDPSLDVSLMTDRALLALRSAKSGSERYAMYDDSLRESVVQEQELAGQMADALKAGQFELYFQPQYQHGTNRLVGAEVLARWNHPEKGIIGPSDFIPVFERTGLVSDLDYYIFAEACRCLRTWLDAAGADGACSVPRLSVNVSRKDIYRSDLCEYLVSLVEEHDIPFDLLHLEITESSYMEDPKQLAEAVALLQQAGFVIEMDDFGSGYSSLNALKDVPVDVLKLDLRFLDARNDTRGGVILASVVRMARWLDLPVIAEGVESESQAQFLASVGCDMMQGFLFSKPIDRASFEELMANAEHGRFDSRAARRFNTEASALWDAESLAGFVFAHYAGPAALVEYDGERFEVIRSNDEFHEALDLSVDVFARTPDDLFGPLDAIDRESFDEALERAVGEAGAGVSELLVHRSGGEMWIRTSLRRMSSDGVTSTLFVTLSEITEERALRDRLRAAMDGVPGGLAFFRIEEHKAALLDCNDTALELLGTTRERFERLCGIDPLQIAEPSDRPVVADVIGKLRAGARRAECTVRVRHANGELRYLLLSAAFAHCGPTSTYVVIALMDVTEEKERDLRFKRQAERERQLYEAIPCGILRFTVERDPVIVSANRAAWRVFGCASYDEFRELAREGSRSPFGRGGTQALRSAVERLTSGSDPIPFTNSVRRGDGTERWVEGVLALADETEGPGVVQCAFNDVTDAVRERRERAWQNERFRILSELAHAISFDYDSESDTVQLYIDRTGNGMELQVIPSYLKVLGTAGRTEVHPDDVAAVKSMFEQVRAGSSNQIIEYRADYYGTGYRWYRANLFVVGDARSSWHLVGLIDNIQAERDLRLKAECDAVTGLSNHASTRDLVNDALSDSHLAASSVFAVVDLDDFKAVNDTCGHLKGDELLREVASILRANCRETDIVGRVGGDEFVVLLKHINMKAALRVFSVMRHAVEGICLSSPDAPVSVSMSVGATQTVADDREYRSVFSRADKALYEAKRAGKNQVRVG</sequence>
<dbReference type="SMART" id="SM00052">
    <property type="entry name" value="EAL"/>
    <property type="match status" value="1"/>
</dbReference>
<dbReference type="NCBIfam" id="TIGR00254">
    <property type="entry name" value="GGDEF"/>
    <property type="match status" value="2"/>
</dbReference>
<dbReference type="InterPro" id="IPR000160">
    <property type="entry name" value="GGDEF_dom"/>
</dbReference>
<dbReference type="Proteomes" id="UP000236197">
    <property type="component" value="Unassembled WGS sequence"/>
</dbReference>
<evidence type="ECO:0000313" key="3">
    <source>
        <dbReference type="EMBL" id="PNV67889.1"/>
    </source>
</evidence>
<gene>
    <name evidence="3" type="ORF">C2L71_05025</name>
</gene>
<dbReference type="PANTHER" id="PTHR44757:SF2">
    <property type="entry name" value="BIOFILM ARCHITECTURE MAINTENANCE PROTEIN MBAA"/>
    <property type="match status" value="1"/>
</dbReference>
<dbReference type="RefSeq" id="WP_103264691.1">
    <property type="nucleotide sequence ID" value="NZ_CABMLE010000004.1"/>
</dbReference>
<dbReference type="SUPFAM" id="SSF55073">
    <property type="entry name" value="Nucleotide cyclase"/>
    <property type="match status" value="2"/>
</dbReference>
<organism evidence="3 4">
    <name type="scientific">Enteroscipio rubneri</name>
    <dbReference type="NCBI Taxonomy" id="2070686"/>
    <lineage>
        <taxon>Bacteria</taxon>
        <taxon>Bacillati</taxon>
        <taxon>Actinomycetota</taxon>
        <taxon>Coriobacteriia</taxon>
        <taxon>Eggerthellales</taxon>
        <taxon>Eggerthellaceae</taxon>
        <taxon>Enteroscipio</taxon>
    </lineage>
</organism>
<dbReference type="PANTHER" id="PTHR44757">
    <property type="entry name" value="DIGUANYLATE CYCLASE DGCP"/>
    <property type="match status" value="1"/>
</dbReference>
<dbReference type="InterPro" id="IPR001633">
    <property type="entry name" value="EAL_dom"/>
</dbReference>
<evidence type="ECO:0000259" key="1">
    <source>
        <dbReference type="PROSITE" id="PS50883"/>
    </source>
</evidence>
<feature type="domain" description="EAL" evidence="1">
    <location>
        <begin position="167"/>
        <end position="425"/>
    </location>
</feature>
<dbReference type="Pfam" id="PF00990">
    <property type="entry name" value="GGDEF"/>
    <property type="match status" value="2"/>
</dbReference>
<dbReference type="SUPFAM" id="SSF141868">
    <property type="entry name" value="EAL domain-like"/>
    <property type="match status" value="1"/>
</dbReference>
<dbReference type="NCBIfam" id="TIGR00229">
    <property type="entry name" value="sensory_box"/>
    <property type="match status" value="1"/>
</dbReference>
<dbReference type="EMBL" id="PPEK01000004">
    <property type="protein sequence ID" value="PNV67889.1"/>
    <property type="molecule type" value="Genomic_DNA"/>
</dbReference>
<feature type="domain" description="GGDEF" evidence="2">
    <location>
        <begin position="32"/>
        <end position="158"/>
    </location>
</feature>
<dbReference type="InterPro" id="IPR052155">
    <property type="entry name" value="Biofilm_reg_signaling"/>
</dbReference>
<dbReference type="SMART" id="SM00267">
    <property type="entry name" value="GGDEF"/>
    <property type="match status" value="2"/>
</dbReference>
<dbReference type="PROSITE" id="PS50883">
    <property type="entry name" value="EAL"/>
    <property type="match status" value="1"/>
</dbReference>
<dbReference type="Gene3D" id="3.20.20.450">
    <property type="entry name" value="EAL domain"/>
    <property type="match status" value="1"/>
</dbReference>
<dbReference type="InterPro" id="IPR000014">
    <property type="entry name" value="PAS"/>
</dbReference>
<dbReference type="Gene3D" id="3.30.70.270">
    <property type="match status" value="2"/>
</dbReference>
<dbReference type="FunFam" id="3.30.70.270:FF:000001">
    <property type="entry name" value="Diguanylate cyclase domain protein"/>
    <property type="match status" value="1"/>
</dbReference>
<dbReference type="InterPro" id="IPR043128">
    <property type="entry name" value="Rev_trsase/Diguanyl_cyclase"/>
</dbReference>
<dbReference type="CDD" id="cd01949">
    <property type="entry name" value="GGDEF"/>
    <property type="match status" value="2"/>
</dbReference>
<dbReference type="InterPro" id="IPR035919">
    <property type="entry name" value="EAL_sf"/>
</dbReference>
<dbReference type="OrthoDB" id="9804955at2"/>
<dbReference type="Pfam" id="PF00563">
    <property type="entry name" value="EAL"/>
    <property type="match status" value="1"/>
</dbReference>